<feature type="signal peptide" evidence="1">
    <location>
        <begin position="1"/>
        <end position="25"/>
    </location>
</feature>
<evidence type="ECO:0000313" key="2">
    <source>
        <dbReference type="EMBL" id="KAK3787946.1"/>
    </source>
</evidence>
<dbReference type="Gene3D" id="2.60.40.10">
    <property type="entry name" value="Immunoglobulins"/>
    <property type="match status" value="1"/>
</dbReference>
<dbReference type="SUPFAM" id="SSF49265">
    <property type="entry name" value="Fibronectin type III"/>
    <property type="match status" value="1"/>
</dbReference>
<organism evidence="2 3">
    <name type="scientific">Elysia crispata</name>
    <name type="common">lettuce slug</name>
    <dbReference type="NCBI Taxonomy" id="231223"/>
    <lineage>
        <taxon>Eukaryota</taxon>
        <taxon>Metazoa</taxon>
        <taxon>Spiralia</taxon>
        <taxon>Lophotrochozoa</taxon>
        <taxon>Mollusca</taxon>
        <taxon>Gastropoda</taxon>
        <taxon>Heterobranchia</taxon>
        <taxon>Euthyneura</taxon>
        <taxon>Panpulmonata</taxon>
        <taxon>Sacoglossa</taxon>
        <taxon>Placobranchoidea</taxon>
        <taxon>Plakobranchidae</taxon>
        <taxon>Elysia</taxon>
    </lineage>
</organism>
<accession>A0AAE1AIU5</accession>
<comment type="caution">
    <text evidence="2">The sequence shown here is derived from an EMBL/GenBank/DDBJ whole genome shotgun (WGS) entry which is preliminary data.</text>
</comment>
<dbReference type="InterPro" id="IPR036116">
    <property type="entry name" value="FN3_sf"/>
</dbReference>
<protein>
    <recommendedName>
        <fullName evidence="4">Fibronectin type-III domain-containing protein</fullName>
    </recommendedName>
</protein>
<proteinExistence type="predicted"/>
<dbReference type="AlphaFoldDB" id="A0AAE1AIU5"/>
<evidence type="ECO:0008006" key="4">
    <source>
        <dbReference type="Google" id="ProtNLM"/>
    </source>
</evidence>
<sequence length="441" mass="49294">MKVGLSTSLTLALLCLLAESWIVGAHRGRGHCAARGWPAHRVDQHRTQSRGCVLKTRTCTSVFNMAVHRARHNQQMLCSAALRYRECLRNFPCNFHADELEEKMNPVKTMLLQRAPYCSLVHPAGPEPSGPSTESDITDIEVDHFNCMYMGGRRVKLSWKLPSITTPSFLAGFKILYKIVSNSPRSRYTVRVVSVSAGVNGRFRTVLNLPRIGRYVFQVKPYSQHKEGNLCDPIYIYVSGGNLAMSPEIVINAAPVASDAVVLSYSVVGEEHLDNVNFFYTSESGGEWTQLSQDSVALEGKQSCVLYGLEGGIDYLIWAKAWLDNNYKTSLTSVLTPLNDTELTCGTSEDLPLTKGHKEDGGYYVDWSDWETEDWKGYKATVVYNAETDQERTEVTYLPCDQTRLEFEDNEDSIDSVKIEPFDAYGLKEGAEVLCVSCSET</sequence>
<evidence type="ECO:0000313" key="3">
    <source>
        <dbReference type="Proteomes" id="UP001283361"/>
    </source>
</evidence>
<keyword evidence="1" id="KW-0732">Signal</keyword>
<gene>
    <name evidence="2" type="ORF">RRG08_008965</name>
</gene>
<dbReference type="EMBL" id="JAWDGP010001820">
    <property type="protein sequence ID" value="KAK3787946.1"/>
    <property type="molecule type" value="Genomic_DNA"/>
</dbReference>
<reference evidence="2" key="1">
    <citation type="journal article" date="2023" name="G3 (Bethesda)">
        <title>A reference genome for the long-term kleptoplast-retaining sea slug Elysia crispata morphotype clarki.</title>
        <authorList>
            <person name="Eastman K.E."/>
            <person name="Pendleton A.L."/>
            <person name="Shaikh M.A."/>
            <person name="Suttiyut T."/>
            <person name="Ogas R."/>
            <person name="Tomko P."/>
            <person name="Gavelis G."/>
            <person name="Widhalm J.R."/>
            <person name="Wisecaver J.H."/>
        </authorList>
    </citation>
    <scope>NUCLEOTIDE SEQUENCE</scope>
    <source>
        <strain evidence="2">ECLA1</strain>
    </source>
</reference>
<dbReference type="InterPro" id="IPR013783">
    <property type="entry name" value="Ig-like_fold"/>
</dbReference>
<evidence type="ECO:0000256" key="1">
    <source>
        <dbReference type="SAM" id="SignalP"/>
    </source>
</evidence>
<dbReference type="Proteomes" id="UP001283361">
    <property type="component" value="Unassembled WGS sequence"/>
</dbReference>
<keyword evidence="3" id="KW-1185">Reference proteome</keyword>
<feature type="chain" id="PRO_5042274730" description="Fibronectin type-III domain-containing protein" evidence="1">
    <location>
        <begin position="26"/>
        <end position="441"/>
    </location>
</feature>
<name>A0AAE1AIU5_9GAST</name>